<comment type="caution">
    <text evidence="2">The sequence shown here is derived from an EMBL/GenBank/DDBJ whole genome shotgun (WGS) entry which is preliminary data.</text>
</comment>
<protein>
    <submittedName>
        <fullName evidence="2">Uncharacterized protein</fullName>
    </submittedName>
</protein>
<dbReference type="Proteomes" id="UP000647172">
    <property type="component" value="Unassembled WGS sequence"/>
</dbReference>
<evidence type="ECO:0000256" key="1">
    <source>
        <dbReference type="SAM" id="MobiDB-lite"/>
    </source>
</evidence>
<dbReference type="AlphaFoldDB" id="A0A919JKY6"/>
<evidence type="ECO:0000313" key="3">
    <source>
        <dbReference type="Proteomes" id="UP000647172"/>
    </source>
</evidence>
<feature type="compositionally biased region" description="Basic and acidic residues" evidence="1">
    <location>
        <begin position="103"/>
        <end position="114"/>
    </location>
</feature>
<feature type="region of interest" description="Disordered" evidence="1">
    <location>
        <begin position="74"/>
        <end position="114"/>
    </location>
</feature>
<accession>A0A919JKY6</accession>
<gene>
    <name evidence="2" type="ORF">Ani05nite_48510</name>
</gene>
<keyword evidence="3" id="KW-1185">Reference proteome</keyword>
<name>A0A919JKY6_9ACTN</name>
<dbReference type="EMBL" id="BOMQ01000058">
    <property type="protein sequence ID" value="GIE51317.1"/>
    <property type="molecule type" value="Genomic_DNA"/>
</dbReference>
<organism evidence="2 3">
    <name type="scientific">Actinoplanes nipponensis</name>
    <dbReference type="NCBI Taxonomy" id="135950"/>
    <lineage>
        <taxon>Bacteria</taxon>
        <taxon>Bacillati</taxon>
        <taxon>Actinomycetota</taxon>
        <taxon>Actinomycetes</taxon>
        <taxon>Micromonosporales</taxon>
        <taxon>Micromonosporaceae</taxon>
        <taxon>Actinoplanes</taxon>
    </lineage>
</organism>
<reference evidence="2" key="1">
    <citation type="submission" date="2021-01" db="EMBL/GenBank/DDBJ databases">
        <title>Whole genome shotgun sequence of Actinoplanes nipponensis NBRC 14063.</title>
        <authorList>
            <person name="Komaki H."/>
            <person name="Tamura T."/>
        </authorList>
    </citation>
    <scope>NUCLEOTIDE SEQUENCE</scope>
    <source>
        <strain evidence="2">NBRC 14063</strain>
    </source>
</reference>
<feature type="compositionally biased region" description="Low complexity" evidence="1">
    <location>
        <begin position="82"/>
        <end position="101"/>
    </location>
</feature>
<evidence type="ECO:0000313" key="2">
    <source>
        <dbReference type="EMBL" id="GIE51317.1"/>
    </source>
</evidence>
<proteinExistence type="predicted"/>
<sequence>MVRKATGCVVGIRDRYGTLPSAGRVIGCGGGAGGKTGMSPPVQPWPLGVAEGRAAGAAGASPPAAALAGALAGAGAGGPVAGGPAEQAPGASPRRPATAAVRARRDIDKITSAR</sequence>